<dbReference type="RefSeq" id="WP_345525867.1">
    <property type="nucleotide sequence ID" value="NZ_BAABKN010000009.1"/>
</dbReference>
<organism evidence="2 3">
    <name type="scientific">Nocardioides endophyticus</name>
    <dbReference type="NCBI Taxonomy" id="1353775"/>
    <lineage>
        <taxon>Bacteria</taxon>
        <taxon>Bacillati</taxon>
        <taxon>Actinomycetota</taxon>
        <taxon>Actinomycetes</taxon>
        <taxon>Propionibacteriales</taxon>
        <taxon>Nocardioidaceae</taxon>
        <taxon>Nocardioides</taxon>
    </lineage>
</organism>
<protein>
    <submittedName>
        <fullName evidence="2">Alpha/beta fold hydrolase</fullName>
    </submittedName>
</protein>
<dbReference type="Pfam" id="PF00561">
    <property type="entry name" value="Abhydrolase_1"/>
    <property type="match status" value="1"/>
</dbReference>
<evidence type="ECO:0000313" key="2">
    <source>
        <dbReference type="EMBL" id="GAA4730891.1"/>
    </source>
</evidence>
<feature type="domain" description="AB hydrolase-1" evidence="1">
    <location>
        <begin position="2"/>
        <end position="233"/>
    </location>
</feature>
<dbReference type="Gene3D" id="3.40.50.1820">
    <property type="entry name" value="alpha/beta hydrolase"/>
    <property type="match status" value="1"/>
</dbReference>
<evidence type="ECO:0000259" key="1">
    <source>
        <dbReference type="Pfam" id="PF00561"/>
    </source>
</evidence>
<dbReference type="Proteomes" id="UP001499882">
    <property type="component" value="Unassembled WGS sequence"/>
</dbReference>
<gene>
    <name evidence="2" type="ORF">GCM10023350_12760</name>
</gene>
<evidence type="ECO:0000313" key="3">
    <source>
        <dbReference type="Proteomes" id="UP001499882"/>
    </source>
</evidence>
<dbReference type="InterPro" id="IPR050266">
    <property type="entry name" value="AB_hydrolase_sf"/>
</dbReference>
<dbReference type="GO" id="GO:0016787">
    <property type="term" value="F:hydrolase activity"/>
    <property type="evidence" value="ECO:0007669"/>
    <property type="project" value="UniProtKB-KW"/>
</dbReference>
<accession>A0ABP8YK96</accession>
<dbReference type="InterPro" id="IPR000073">
    <property type="entry name" value="AB_hydrolase_1"/>
</dbReference>
<reference evidence="3" key="1">
    <citation type="journal article" date="2019" name="Int. J. Syst. Evol. Microbiol.">
        <title>The Global Catalogue of Microorganisms (GCM) 10K type strain sequencing project: providing services to taxonomists for standard genome sequencing and annotation.</title>
        <authorList>
            <consortium name="The Broad Institute Genomics Platform"/>
            <consortium name="The Broad Institute Genome Sequencing Center for Infectious Disease"/>
            <person name="Wu L."/>
            <person name="Ma J."/>
        </authorList>
    </citation>
    <scope>NUCLEOTIDE SEQUENCE [LARGE SCALE GENOMIC DNA]</scope>
    <source>
        <strain evidence="3">JCM 18532</strain>
    </source>
</reference>
<dbReference type="InterPro" id="IPR029058">
    <property type="entry name" value="AB_hydrolase_fold"/>
</dbReference>
<comment type="caution">
    <text evidence="2">The sequence shown here is derived from an EMBL/GenBank/DDBJ whole genome shotgun (WGS) entry which is preliminary data.</text>
</comment>
<name>A0ABP8YK96_9ACTN</name>
<proteinExistence type="predicted"/>
<keyword evidence="3" id="KW-1185">Reference proteome</keyword>
<dbReference type="SUPFAM" id="SSF53474">
    <property type="entry name" value="alpha/beta-Hydrolases"/>
    <property type="match status" value="1"/>
</dbReference>
<sequence length="250" mass="26994">MLFLHGGGPGCASHTDFRSAAPVLAPERPHLFIDLPQYGGSAAPPHDEPALARHVRALRATLDHLGVGRVDVVAQSLGGAVALLLAAVEPDRVARIVATGSQPVPDERSDTALAVAARRRYYAEQGPSPRAMRELMARLEWCEPRRIPEVTVRERFAASITPWALAVADGTGRGTQQSLAEELPTVSAPTLWVWGAHDPFSPPSYAADLADLMPRAELVVVDGTAHHPQAERPDEYARLVNPFLDRKDLP</sequence>
<dbReference type="PRINTS" id="PR00111">
    <property type="entry name" value="ABHYDROLASE"/>
</dbReference>
<keyword evidence="2" id="KW-0378">Hydrolase</keyword>
<dbReference type="EMBL" id="BAABKN010000009">
    <property type="protein sequence ID" value="GAA4730891.1"/>
    <property type="molecule type" value="Genomic_DNA"/>
</dbReference>
<dbReference type="PANTHER" id="PTHR43798:SF5">
    <property type="entry name" value="MONOACYLGLYCEROL LIPASE ABHD6"/>
    <property type="match status" value="1"/>
</dbReference>
<dbReference type="PANTHER" id="PTHR43798">
    <property type="entry name" value="MONOACYLGLYCEROL LIPASE"/>
    <property type="match status" value="1"/>
</dbReference>